<dbReference type="RefSeq" id="WP_066973094.1">
    <property type="nucleotide sequence ID" value="NZ_LWMT01000246.1"/>
</dbReference>
<name>A0A166A4B7_9EURY</name>
<organism evidence="1 2">
    <name type="scientific">Methanobrevibacter filiformis</name>
    <dbReference type="NCBI Taxonomy" id="55758"/>
    <lineage>
        <taxon>Archaea</taxon>
        <taxon>Methanobacteriati</taxon>
        <taxon>Methanobacteriota</taxon>
        <taxon>Methanomada group</taxon>
        <taxon>Methanobacteria</taxon>
        <taxon>Methanobacteriales</taxon>
        <taxon>Methanobacteriaceae</taxon>
        <taxon>Methanobrevibacter</taxon>
    </lineage>
</organism>
<protein>
    <submittedName>
        <fullName evidence="1">Uncharacterized protein</fullName>
    </submittedName>
</protein>
<dbReference type="Pfam" id="PF25212">
    <property type="entry name" value="HVO_A0114"/>
    <property type="match status" value="1"/>
</dbReference>
<sequence>MEIKHNTINDLENKIKRNNSVLDRVDLENWKIFKKDPNETLKELITHFPEKIHALYIDFELLELIKKEKPESVNEVVQLINDNIYNITQKLDYLEANGLIEFDKKNKPVVNYDKIEIII</sequence>
<reference evidence="1 2" key="1">
    <citation type="submission" date="2016-04" db="EMBL/GenBank/DDBJ databases">
        <title>Genome sequence of Methanobrevibacter filiformis DSM 11501.</title>
        <authorList>
            <person name="Poehlein A."/>
            <person name="Seedorf H."/>
            <person name="Daniel R."/>
        </authorList>
    </citation>
    <scope>NUCLEOTIDE SEQUENCE [LARGE SCALE GENOMIC DNA]</scope>
    <source>
        <strain evidence="1 2">DSM 11501</strain>
    </source>
</reference>
<dbReference type="InterPro" id="IPR036390">
    <property type="entry name" value="WH_DNA-bd_sf"/>
</dbReference>
<dbReference type="PATRIC" id="fig|55758.3.peg.1605"/>
<gene>
    <name evidence="1" type="ORF">MBFIL_14200</name>
</gene>
<evidence type="ECO:0000313" key="1">
    <source>
        <dbReference type="EMBL" id="KZX11544.1"/>
    </source>
</evidence>
<evidence type="ECO:0000313" key="2">
    <source>
        <dbReference type="Proteomes" id="UP000077066"/>
    </source>
</evidence>
<dbReference type="SUPFAM" id="SSF46785">
    <property type="entry name" value="Winged helix' DNA-binding domain"/>
    <property type="match status" value="1"/>
</dbReference>
<dbReference type="AlphaFoldDB" id="A0A166A4B7"/>
<accession>A0A166A4B7</accession>
<dbReference type="Proteomes" id="UP000077066">
    <property type="component" value="Unassembled WGS sequence"/>
</dbReference>
<proteinExistence type="predicted"/>
<comment type="caution">
    <text evidence="1">The sequence shown here is derived from an EMBL/GenBank/DDBJ whole genome shotgun (WGS) entry which is preliminary data.</text>
</comment>
<keyword evidence="2" id="KW-1185">Reference proteome</keyword>
<dbReference type="EMBL" id="LWMT01000246">
    <property type="protein sequence ID" value="KZX11544.1"/>
    <property type="molecule type" value="Genomic_DNA"/>
</dbReference>